<protein>
    <submittedName>
        <fullName evidence="1">L10-interacting MYB domain-containing protein-like</fullName>
    </submittedName>
</protein>
<reference evidence="1" key="1">
    <citation type="journal article" date="2019" name="Sci. Rep.">
        <title>Draft genome of Tanacetum cinerariifolium, the natural source of mosquito coil.</title>
        <authorList>
            <person name="Yamashiro T."/>
            <person name="Shiraishi A."/>
            <person name="Satake H."/>
            <person name="Nakayama K."/>
        </authorList>
    </citation>
    <scope>NUCLEOTIDE SEQUENCE</scope>
</reference>
<gene>
    <name evidence="1" type="ORF">Tci_628075</name>
</gene>
<comment type="caution">
    <text evidence="1">The sequence shown here is derived from an EMBL/GenBank/DDBJ whole genome shotgun (WGS) entry which is preliminary data.</text>
</comment>
<sequence>MAWQTDYCIMKEGMPILRGWKSVPGMSSSERKMERGYYSVFTKKEDDMGACIEKLDKIGWAAQDPMYDTALLLFGQSADYRKLWLHLKPESCGNWVKSVG</sequence>
<proteinExistence type="predicted"/>
<name>A0A699JVK5_TANCI</name>
<evidence type="ECO:0000313" key="1">
    <source>
        <dbReference type="EMBL" id="GFA56103.1"/>
    </source>
</evidence>
<accession>A0A699JVK5</accession>
<feature type="non-terminal residue" evidence="1">
    <location>
        <position position="100"/>
    </location>
</feature>
<organism evidence="1">
    <name type="scientific">Tanacetum cinerariifolium</name>
    <name type="common">Dalmatian daisy</name>
    <name type="synonym">Chrysanthemum cinerariifolium</name>
    <dbReference type="NCBI Taxonomy" id="118510"/>
    <lineage>
        <taxon>Eukaryota</taxon>
        <taxon>Viridiplantae</taxon>
        <taxon>Streptophyta</taxon>
        <taxon>Embryophyta</taxon>
        <taxon>Tracheophyta</taxon>
        <taxon>Spermatophyta</taxon>
        <taxon>Magnoliopsida</taxon>
        <taxon>eudicotyledons</taxon>
        <taxon>Gunneridae</taxon>
        <taxon>Pentapetalae</taxon>
        <taxon>asterids</taxon>
        <taxon>campanulids</taxon>
        <taxon>Asterales</taxon>
        <taxon>Asteraceae</taxon>
        <taxon>Asteroideae</taxon>
        <taxon>Anthemideae</taxon>
        <taxon>Anthemidinae</taxon>
        <taxon>Tanacetum</taxon>
    </lineage>
</organism>
<dbReference type="AlphaFoldDB" id="A0A699JVK5"/>
<dbReference type="EMBL" id="BKCJ010445805">
    <property type="protein sequence ID" value="GFA56103.1"/>
    <property type="molecule type" value="Genomic_DNA"/>
</dbReference>